<organism evidence="1 2">
    <name type="scientific">Thermospira aquatica</name>
    <dbReference type="NCBI Taxonomy" id="2828656"/>
    <lineage>
        <taxon>Bacteria</taxon>
        <taxon>Pseudomonadati</taxon>
        <taxon>Spirochaetota</taxon>
        <taxon>Spirochaetia</taxon>
        <taxon>Brevinematales</taxon>
        <taxon>Thermospiraceae</taxon>
        <taxon>Thermospira</taxon>
    </lineage>
</organism>
<dbReference type="AlphaFoldDB" id="A0AAX3BDT5"/>
<accession>A0AAX3BDT5</accession>
<evidence type="ECO:0008006" key="3">
    <source>
        <dbReference type="Google" id="ProtNLM"/>
    </source>
</evidence>
<evidence type="ECO:0000313" key="1">
    <source>
        <dbReference type="EMBL" id="URA10209.1"/>
    </source>
</evidence>
<dbReference type="KEGG" id="taqu:KDW03_12135"/>
<proteinExistence type="predicted"/>
<gene>
    <name evidence="1" type="ORF">KDW03_12135</name>
</gene>
<protein>
    <recommendedName>
        <fullName evidence="3">Outer membrane protein beta-barrel domain-containing protein</fullName>
    </recommendedName>
</protein>
<reference evidence="1" key="1">
    <citation type="submission" date="2021-04" db="EMBL/GenBank/DDBJ databases">
        <authorList>
            <person name="Postec A."/>
        </authorList>
    </citation>
    <scope>NUCLEOTIDE SEQUENCE</scope>
    <source>
        <strain evidence="1">F1F22</strain>
    </source>
</reference>
<dbReference type="RefSeq" id="WP_271435342.1">
    <property type="nucleotide sequence ID" value="NZ_CP073355.1"/>
</dbReference>
<keyword evidence="2" id="KW-1185">Reference proteome</keyword>
<dbReference type="EMBL" id="CP073355">
    <property type="protein sequence ID" value="URA10209.1"/>
    <property type="molecule type" value="Genomic_DNA"/>
</dbReference>
<dbReference type="Proteomes" id="UP001056539">
    <property type="component" value="Chromosome"/>
</dbReference>
<reference evidence="1" key="2">
    <citation type="submission" date="2022-06" db="EMBL/GenBank/DDBJ databases">
        <title>Thermospira aquatica gen. nov., sp. nov.</title>
        <authorList>
            <person name="Ben Ali Gam Z."/>
            <person name="Labat M."/>
        </authorList>
    </citation>
    <scope>NUCLEOTIDE SEQUENCE</scope>
    <source>
        <strain evidence="1">F1F22</strain>
    </source>
</reference>
<evidence type="ECO:0000313" key="2">
    <source>
        <dbReference type="Proteomes" id="UP001056539"/>
    </source>
</evidence>
<name>A0AAX3BDT5_9SPIR</name>
<sequence length="185" mass="20882">MKKKILFGILFILATTGWTQTSTQNNLIAIDLGWTTEGFFNEGVGWGMLIDIELYPVFSARLRHGVVETSKTAVGKRVGNYVSSLLFVYRPWALHQKWFQGWFVATGFGYDQVITAEPTTGEVSDHFLLPFVDFSLGYRFTFGRIVIEPYVSILLPFVDPDRSKTGIAMYTHHVDLEGISLGITF</sequence>